<feature type="compositionally biased region" description="Low complexity" evidence="1">
    <location>
        <begin position="23"/>
        <end position="32"/>
    </location>
</feature>
<dbReference type="SUPFAM" id="SSF56112">
    <property type="entry name" value="Protein kinase-like (PK-like)"/>
    <property type="match status" value="1"/>
</dbReference>
<evidence type="ECO:0000313" key="3">
    <source>
        <dbReference type="Proteomes" id="UP001165065"/>
    </source>
</evidence>
<dbReference type="InterPro" id="IPR011009">
    <property type="entry name" value="Kinase-like_dom_sf"/>
</dbReference>
<dbReference type="Gene3D" id="1.10.510.10">
    <property type="entry name" value="Transferase(Phosphotransferase) domain 1"/>
    <property type="match status" value="1"/>
</dbReference>
<comment type="caution">
    <text evidence="2">The sequence shown here is derived from an EMBL/GenBank/DDBJ whole genome shotgun (WGS) entry which is preliminary data.</text>
</comment>
<evidence type="ECO:0000256" key="1">
    <source>
        <dbReference type="SAM" id="MobiDB-lite"/>
    </source>
</evidence>
<dbReference type="AlphaFoldDB" id="A0A9W7GH05"/>
<gene>
    <name evidence="2" type="ORF">TrCOL_g9145</name>
</gene>
<feature type="region of interest" description="Disordered" evidence="1">
    <location>
        <begin position="109"/>
        <end position="135"/>
    </location>
</feature>
<evidence type="ECO:0000313" key="2">
    <source>
        <dbReference type="EMBL" id="GMI43914.1"/>
    </source>
</evidence>
<keyword evidence="3" id="KW-1185">Reference proteome</keyword>
<sequence length="474" mass="52413">MGCCTSKDCGASALPPNHLALPSDPSASLLSSTRTNEPFASIDRGSMSHRMSFCSGGPEEPEHQAQSMIAVASFCRRHSKYVFEDSARAGMGRRPAKKSFFELNQKANVRGSDEKKEDYSPDRNLGLLGKQTSGSSRKLNSPTFILSTMQVPLLCPFTFHSDAEKKAFAQLLTSLQSPYIAPALEVEFSDSETSSRKQLVDIMVVRPYYSRGSIRDEIYKNTKPTDPYTTKYPRSVKGTPLHRKKIRTFGRQILEAMLFLKKKNITVYNLSSSNVLLHSDGSRTVAQLTDIENSLLCKSPPTSLENLTLCYESRVNVDALHFGHLLFEMALGHRLSKPCPCPSVLQSAYEGVNAEVAEVLNLIFNPPTKPGDAVKVSIENILKCSLFKDTPVQPQKSQKLSHSAKKIVKVCMASISNFRNARIMQYEEVFLGMNESSRNDPTMVTRTSFASRTSSPGSPTFPKNANPQTPLLPP</sequence>
<proteinExistence type="predicted"/>
<name>A0A9W7GH05_9STRA</name>
<dbReference type="EMBL" id="BRYA01000202">
    <property type="protein sequence ID" value="GMI43914.1"/>
    <property type="molecule type" value="Genomic_DNA"/>
</dbReference>
<reference evidence="3" key="1">
    <citation type="journal article" date="2023" name="Commun. Biol.">
        <title>Genome analysis of Parmales, the sister group of diatoms, reveals the evolutionary specialization of diatoms from phago-mixotrophs to photoautotrophs.</title>
        <authorList>
            <person name="Ban H."/>
            <person name="Sato S."/>
            <person name="Yoshikawa S."/>
            <person name="Yamada K."/>
            <person name="Nakamura Y."/>
            <person name="Ichinomiya M."/>
            <person name="Sato N."/>
            <person name="Blanc-Mathieu R."/>
            <person name="Endo H."/>
            <person name="Kuwata A."/>
            <person name="Ogata H."/>
        </authorList>
    </citation>
    <scope>NUCLEOTIDE SEQUENCE [LARGE SCALE GENOMIC DNA]</scope>
</reference>
<feature type="region of interest" description="Disordered" evidence="1">
    <location>
        <begin position="436"/>
        <end position="474"/>
    </location>
</feature>
<feature type="compositionally biased region" description="Basic and acidic residues" evidence="1">
    <location>
        <begin position="111"/>
        <end position="121"/>
    </location>
</feature>
<dbReference type="Proteomes" id="UP001165065">
    <property type="component" value="Unassembled WGS sequence"/>
</dbReference>
<dbReference type="OrthoDB" id="10045021at2759"/>
<organism evidence="2 3">
    <name type="scientific">Triparma columacea</name>
    <dbReference type="NCBI Taxonomy" id="722753"/>
    <lineage>
        <taxon>Eukaryota</taxon>
        <taxon>Sar</taxon>
        <taxon>Stramenopiles</taxon>
        <taxon>Ochrophyta</taxon>
        <taxon>Bolidophyceae</taxon>
        <taxon>Parmales</taxon>
        <taxon>Triparmaceae</taxon>
        <taxon>Triparma</taxon>
    </lineage>
</organism>
<protein>
    <recommendedName>
        <fullName evidence="4">Protein kinase domain-containing protein</fullName>
    </recommendedName>
</protein>
<feature type="region of interest" description="Disordered" evidence="1">
    <location>
        <begin position="23"/>
        <end position="42"/>
    </location>
</feature>
<evidence type="ECO:0008006" key="4">
    <source>
        <dbReference type="Google" id="ProtNLM"/>
    </source>
</evidence>
<accession>A0A9W7GH05</accession>